<reference evidence="1 2" key="1">
    <citation type="submission" date="2020-07" db="EMBL/GenBank/DDBJ databases">
        <title>Novel species isolated from subtropical streams in China.</title>
        <authorList>
            <person name="Lu H."/>
        </authorList>
    </citation>
    <scope>NUCLEOTIDE SEQUENCE [LARGE SCALE GENOMIC DNA]</scope>
    <source>
        <strain evidence="1 2">LX47W</strain>
    </source>
</reference>
<accession>A0A7W2F7Q4</accession>
<dbReference type="Proteomes" id="UP000573499">
    <property type="component" value="Unassembled WGS sequence"/>
</dbReference>
<comment type="caution">
    <text evidence="1">The sequence shown here is derived from an EMBL/GenBank/DDBJ whole genome shotgun (WGS) entry which is preliminary data.</text>
</comment>
<proteinExistence type="predicted"/>
<evidence type="ECO:0000313" key="1">
    <source>
        <dbReference type="EMBL" id="MBA5686616.1"/>
    </source>
</evidence>
<name>A0A7W2F7Q4_9BURK</name>
<organism evidence="1 2">
    <name type="scientific">Rugamonas apoptosis</name>
    <dbReference type="NCBI Taxonomy" id="2758570"/>
    <lineage>
        <taxon>Bacteria</taxon>
        <taxon>Pseudomonadati</taxon>
        <taxon>Pseudomonadota</taxon>
        <taxon>Betaproteobacteria</taxon>
        <taxon>Burkholderiales</taxon>
        <taxon>Oxalobacteraceae</taxon>
        <taxon>Telluria group</taxon>
        <taxon>Rugamonas</taxon>
    </lineage>
</organism>
<dbReference type="AlphaFoldDB" id="A0A7W2F7Q4"/>
<gene>
    <name evidence="1" type="ORF">H3H39_06060</name>
</gene>
<keyword evidence="2" id="KW-1185">Reference proteome</keyword>
<dbReference type="EMBL" id="JACEZU010000002">
    <property type="protein sequence ID" value="MBA5686616.1"/>
    <property type="molecule type" value="Genomic_DNA"/>
</dbReference>
<protein>
    <submittedName>
        <fullName evidence="1">Uncharacterized protein</fullName>
    </submittedName>
</protein>
<sequence length="181" mass="20053">MPELLSDEQLTALRASLRRAGHARFPLLRADIDDLAAQAVADLWQYLREREAAPALGAEAILRIAHAIFNRRAADLYRKSRPQLAAINEAPLSEEQADERAGDLATTTMYRSMLRVCVAELATISEHDRMAVAIATGLASSQGEALTAAERQRLHRVRKRLAAAIQRELGEDAYKLLRDLS</sequence>
<evidence type="ECO:0000313" key="2">
    <source>
        <dbReference type="Proteomes" id="UP000573499"/>
    </source>
</evidence>
<dbReference type="RefSeq" id="WP_182152437.1">
    <property type="nucleotide sequence ID" value="NZ_JACEZU010000002.1"/>
</dbReference>